<proteinExistence type="predicted"/>
<comment type="caution">
    <text evidence="2">The sequence shown here is derived from an EMBL/GenBank/DDBJ whole genome shotgun (WGS) entry which is preliminary data.</text>
</comment>
<feature type="transmembrane region" description="Helical" evidence="1">
    <location>
        <begin position="448"/>
        <end position="466"/>
    </location>
</feature>
<evidence type="ECO:0000313" key="3">
    <source>
        <dbReference type="Proteomes" id="UP000216840"/>
    </source>
</evidence>
<feature type="transmembrane region" description="Helical" evidence="1">
    <location>
        <begin position="63"/>
        <end position="82"/>
    </location>
</feature>
<keyword evidence="1" id="KW-0812">Transmembrane</keyword>
<feature type="transmembrane region" description="Helical" evidence="1">
    <location>
        <begin position="171"/>
        <end position="189"/>
    </location>
</feature>
<name>A0A265UZQ2_9FLAO</name>
<dbReference type="Proteomes" id="UP000216840">
    <property type="component" value="Unassembled WGS sequence"/>
</dbReference>
<feature type="transmembrane region" description="Helical" evidence="1">
    <location>
        <begin position="351"/>
        <end position="372"/>
    </location>
</feature>
<feature type="transmembrane region" description="Helical" evidence="1">
    <location>
        <begin position="304"/>
        <end position="330"/>
    </location>
</feature>
<feature type="transmembrane region" description="Helical" evidence="1">
    <location>
        <begin position="103"/>
        <end position="129"/>
    </location>
</feature>
<accession>A0A265UZQ2</accession>
<sequence length="492" mass="56442">MIKHFLRLQWKQYFRSSYWQKNLALNILLVFFALYFIVVFLALGFGLLPILKKVYPDQDPFEVVNGFIFFWIIADLMIRFFLQKLPVMSVKPLLTLPVKRSTVVHYVLGKSAFSFFNFLPLFAIVPFGIMLGVEGYGAVLVLTWMFTMILIVLIINFLNFIIEAFSAETELSFLPLIAVVGTLYALDYFNVVSMTTLVGDGIIGIANHPILILIPLAILLACYAFNFKILKDKLFLDSSLKSKVTEVKAADLSWTKRFGDIAPFMQLDLKLIWRNKRTKSMVFIMVIGLLYGLFFYPQPMYRDMVWLFPFIGIFVTGIFLINFGQFIPAWDSGYYKMLMSQNIKYEQYLRSKFILMVLSVVIMFVLSIPYVYFGWKILVAHFAAAIYNIGVNSHVILYGGSFNRKKIDLNQRAAFNYQGTGAVQWIIGLPLMILPMLIFALVNWLAGFESGVATLILLGIAGIVLHKKVMKMITQRYLDAKYKMIDAFSQDS</sequence>
<reference evidence="2 3" key="1">
    <citation type="submission" date="2017-05" db="EMBL/GenBank/DDBJ databases">
        <title>The draft genome sequence of Idiomarina salinarum WNB302.</title>
        <authorList>
            <person name="Sun Y."/>
            <person name="Chen B."/>
            <person name="Du Z."/>
        </authorList>
    </citation>
    <scope>NUCLEOTIDE SEQUENCE [LARGE SCALE GENOMIC DNA]</scope>
    <source>
        <strain evidence="2 3">WNB302</strain>
    </source>
</reference>
<feature type="transmembrane region" description="Helical" evidence="1">
    <location>
        <begin position="23"/>
        <end position="51"/>
    </location>
</feature>
<keyword evidence="3" id="KW-1185">Reference proteome</keyword>
<feature type="transmembrane region" description="Helical" evidence="1">
    <location>
        <begin position="378"/>
        <end position="401"/>
    </location>
</feature>
<keyword evidence="1" id="KW-0472">Membrane</keyword>
<dbReference type="OrthoDB" id="1014144at2"/>
<gene>
    <name evidence="2" type="ORF">CA834_01405</name>
</gene>
<organism evidence="2 3">
    <name type="scientific">Winogradskyella aurantia</name>
    <dbReference type="NCBI Taxonomy" id="1915063"/>
    <lineage>
        <taxon>Bacteria</taxon>
        <taxon>Pseudomonadati</taxon>
        <taxon>Bacteroidota</taxon>
        <taxon>Flavobacteriia</taxon>
        <taxon>Flavobacteriales</taxon>
        <taxon>Flavobacteriaceae</taxon>
        <taxon>Winogradskyella</taxon>
    </lineage>
</organism>
<dbReference type="RefSeq" id="WP_094966873.1">
    <property type="nucleotide sequence ID" value="NZ_NGJN01000001.1"/>
</dbReference>
<dbReference type="EMBL" id="NGJN01000001">
    <property type="protein sequence ID" value="OZV70798.1"/>
    <property type="molecule type" value="Genomic_DNA"/>
</dbReference>
<protein>
    <submittedName>
        <fullName evidence="2">Uncharacterized protein</fullName>
    </submittedName>
</protein>
<feature type="transmembrane region" description="Helical" evidence="1">
    <location>
        <begin position="135"/>
        <end position="159"/>
    </location>
</feature>
<dbReference type="InterPro" id="IPR043742">
    <property type="entry name" value="DUF5687"/>
</dbReference>
<dbReference type="Pfam" id="PF18940">
    <property type="entry name" value="DUF5687"/>
    <property type="match status" value="1"/>
</dbReference>
<evidence type="ECO:0000256" key="1">
    <source>
        <dbReference type="SAM" id="Phobius"/>
    </source>
</evidence>
<feature type="transmembrane region" description="Helical" evidence="1">
    <location>
        <begin position="201"/>
        <end position="225"/>
    </location>
</feature>
<keyword evidence="1" id="KW-1133">Transmembrane helix</keyword>
<evidence type="ECO:0000313" key="2">
    <source>
        <dbReference type="EMBL" id="OZV70798.1"/>
    </source>
</evidence>
<feature type="transmembrane region" description="Helical" evidence="1">
    <location>
        <begin position="280"/>
        <end position="298"/>
    </location>
</feature>
<feature type="transmembrane region" description="Helical" evidence="1">
    <location>
        <begin position="422"/>
        <end position="442"/>
    </location>
</feature>
<dbReference type="AlphaFoldDB" id="A0A265UZQ2"/>